<dbReference type="InterPro" id="IPR036390">
    <property type="entry name" value="WH_DNA-bd_sf"/>
</dbReference>
<evidence type="ECO:0000256" key="3">
    <source>
        <dbReference type="ARBA" id="ARBA00023015"/>
    </source>
</evidence>
<gene>
    <name evidence="10" type="primary">HSF1</name>
    <name evidence="10" type="ORF">OS493_018621</name>
</gene>
<proteinExistence type="inferred from homology"/>
<dbReference type="PRINTS" id="PR00056">
    <property type="entry name" value="HSFDOMAIN"/>
</dbReference>
<evidence type="ECO:0000256" key="4">
    <source>
        <dbReference type="ARBA" id="ARBA00023125"/>
    </source>
</evidence>
<keyword evidence="3" id="KW-0805">Transcription regulation</keyword>
<accession>A0A9W9ZNG6</accession>
<feature type="compositionally biased region" description="Basic and acidic residues" evidence="8">
    <location>
        <begin position="439"/>
        <end position="452"/>
    </location>
</feature>
<organism evidence="10 11">
    <name type="scientific">Desmophyllum pertusum</name>
    <dbReference type="NCBI Taxonomy" id="174260"/>
    <lineage>
        <taxon>Eukaryota</taxon>
        <taxon>Metazoa</taxon>
        <taxon>Cnidaria</taxon>
        <taxon>Anthozoa</taxon>
        <taxon>Hexacorallia</taxon>
        <taxon>Scleractinia</taxon>
        <taxon>Caryophylliina</taxon>
        <taxon>Caryophylliidae</taxon>
        <taxon>Desmophyllum</taxon>
    </lineage>
</organism>
<dbReference type="Gene3D" id="1.10.10.10">
    <property type="entry name" value="Winged helix-like DNA-binding domain superfamily/Winged helix DNA-binding domain"/>
    <property type="match status" value="1"/>
</dbReference>
<dbReference type="OrthoDB" id="60033at2759"/>
<dbReference type="PANTHER" id="PTHR10015:SF427">
    <property type="entry name" value="HEAT SHOCK FACTOR PROTEIN"/>
    <property type="match status" value="1"/>
</dbReference>
<evidence type="ECO:0000256" key="2">
    <source>
        <dbReference type="ARBA" id="ARBA00006403"/>
    </source>
</evidence>
<dbReference type="EMBL" id="MU825883">
    <property type="protein sequence ID" value="KAJ7384933.1"/>
    <property type="molecule type" value="Genomic_DNA"/>
</dbReference>
<dbReference type="SUPFAM" id="SSF46785">
    <property type="entry name" value="Winged helix' DNA-binding domain"/>
    <property type="match status" value="1"/>
</dbReference>
<evidence type="ECO:0000256" key="1">
    <source>
        <dbReference type="ARBA" id="ARBA00004123"/>
    </source>
</evidence>
<dbReference type="PANTHER" id="PTHR10015">
    <property type="entry name" value="HEAT SHOCK TRANSCRIPTION FACTOR"/>
    <property type="match status" value="1"/>
</dbReference>
<keyword evidence="11" id="KW-1185">Reference proteome</keyword>
<comment type="caution">
    <text evidence="10">The sequence shown here is derived from an EMBL/GenBank/DDBJ whole genome shotgun (WGS) entry which is preliminary data.</text>
</comment>
<evidence type="ECO:0000313" key="10">
    <source>
        <dbReference type="EMBL" id="KAJ7384933.1"/>
    </source>
</evidence>
<dbReference type="AlphaFoldDB" id="A0A9W9ZNG6"/>
<keyword evidence="5" id="KW-0804">Transcription</keyword>
<dbReference type="Pfam" id="PF00447">
    <property type="entry name" value="HSF_DNA-bind"/>
    <property type="match status" value="1"/>
</dbReference>
<reference evidence="10" key="1">
    <citation type="submission" date="2023-01" db="EMBL/GenBank/DDBJ databases">
        <title>Genome assembly of the deep-sea coral Lophelia pertusa.</title>
        <authorList>
            <person name="Herrera S."/>
            <person name="Cordes E."/>
        </authorList>
    </citation>
    <scope>NUCLEOTIDE SEQUENCE</scope>
    <source>
        <strain evidence="10">USNM1676648</strain>
        <tissue evidence="10">Polyp</tissue>
    </source>
</reference>
<dbReference type="GO" id="GO:0003700">
    <property type="term" value="F:DNA-binding transcription factor activity"/>
    <property type="evidence" value="ECO:0007669"/>
    <property type="project" value="InterPro"/>
</dbReference>
<keyword evidence="6" id="KW-0539">Nucleus</keyword>
<dbReference type="FunFam" id="1.10.10.10:FF:000027">
    <property type="entry name" value="Heat shock transcription factor 1"/>
    <property type="match status" value="1"/>
</dbReference>
<dbReference type="InterPro" id="IPR036388">
    <property type="entry name" value="WH-like_DNA-bd_sf"/>
</dbReference>
<evidence type="ECO:0000259" key="9">
    <source>
        <dbReference type="PROSITE" id="PS00434"/>
    </source>
</evidence>
<sequence>MPMKTGDGDSSGIPSNVPAFLVKLWKLVEDPQYEEHISWNKNGSGFLVHDQATFAREILPKYFKHNNFASFVRQLNMYGFRKVIGAEQGGLRSEKDEWEFFNGSFNKYHPELLENVKRKATPEEKKMKNEDVSKVLNDVQDMKGRQDEMTMKLDQIKRENVTLWNELVELRQKHQRQQQIVNKLFQYLMRLIYQNDKLANRKRLMLQDSTEEQSPKRGRYEYRDGSGPSSGQPPPSYTAQRPSTQTLTISDISNAPSSSLPCTSTSGPLITALPDDDTISHARPVIRFPEESVPSSQPIVSSPVSTSAAPSYPQASVVQPCSSTGVVTFPEEHTPTPAVHPTHIMEPHPHYVGDQVDYISQNLDTIQYQLANHPMMLDNSLLYDVFGQEGATPSQDPLDLLADRAAASPLPGSQGHHELVQYGMQGGASSSNSPRGHPRSREREDQYGRREWQQGQQQAEYDVVQHLFNG</sequence>
<keyword evidence="4" id="KW-0238">DNA-binding</keyword>
<evidence type="ECO:0000313" key="11">
    <source>
        <dbReference type="Proteomes" id="UP001163046"/>
    </source>
</evidence>
<feature type="region of interest" description="Disordered" evidence="8">
    <location>
        <begin position="424"/>
        <end position="461"/>
    </location>
</feature>
<dbReference type="Proteomes" id="UP001163046">
    <property type="component" value="Unassembled WGS sequence"/>
</dbReference>
<evidence type="ECO:0000256" key="5">
    <source>
        <dbReference type="ARBA" id="ARBA00023163"/>
    </source>
</evidence>
<comment type="subcellular location">
    <subcellularLocation>
        <location evidence="1">Nucleus</location>
    </subcellularLocation>
</comment>
<protein>
    <submittedName>
        <fullName evidence="10">Stress-responsive transcription factor hsf1</fullName>
    </submittedName>
</protein>
<dbReference type="GO" id="GO:0043565">
    <property type="term" value="F:sequence-specific DNA binding"/>
    <property type="evidence" value="ECO:0007669"/>
    <property type="project" value="InterPro"/>
</dbReference>
<evidence type="ECO:0000256" key="6">
    <source>
        <dbReference type="ARBA" id="ARBA00023242"/>
    </source>
</evidence>
<name>A0A9W9ZNG6_9CNID</name>
<dbReference type="SMART" id="SM00415">
    <property type="entry name" value="HSF"/>
    <property type="match status" value="1"/>
</dbReference>
<comment type="similarity">
    <text evidence="2 7">Belongs to the HSF family.</text>
</comment>
<dbReference type="InterPro" id="IPR000232">
    <property type="entry name" value="HSF_DNA-bd"/>
</dbReference>
<dbReference type="GO" id="GO:0005634">
    <property type="term" value="C:nucleus"/>
    <property type="evidence" value="ECO:0007669"/>
    <property type="project" value="UniProtKB-SubCell"/>
</dbReference>
<dbReference type="PROSITE" id="PS00434">
    <property type="entry name" value="HSF_DOMAIN"/>
    <property type="match status" value="1"/>
</dbReference>
<feature type="region of interest" description="Disordered" evidence="8">
    <location>
        <begin position="204"/>
        <end position="245"/>
    </location>
</feature>
<feature type="compositionally biased region" description="Basic and acidic residues" evidence="8">
    <location>
        <begin position="213"/>
        <end position="224"/>
    </location>
</feature>
<evidence type="ECO:0000256" key="7">
    <source>
        <dbReference type="RuleBase" id="RU004020"/>
    </source>
</evidence>
<feature type="domain" description="HSF-type DNA-binding" evidence="9">
    <location>
        <begin position="59"/>
        <end position="83"/>
    </location>
</feature>
<evidence type="ECO:0000256" key="8">
    <source>
        <dbReference type="SAM" id="MobiDB-lite"/>
    </source>
</evidence>